<dbReference type="Proteomes" id="UP001183222">
    <property type="component" value="Unassembled WGS sequence"/>
</dbReference>
<dbReference type="PRINTS" id="PR00081">
    <property type="entry name" value="GDHRDH"/>
</dbReference>
<protein>
    <submittedName>
        <fullName evidence="3">3-hydroxybutyrate dehydrogenase</fullName>
        <ecNumber evidence="3">1.1.1.30</ecNumber>
    </submittedName>
</protein>
<dbReference type="PROSITE" id="PS00061">
    <property type="entry name" value="ADH_SHORT"/>
    <property type="match status" value="1"/>
</dbReference>
<organism evidence="3 4">
    <name type="scientific">Blastococcus goldschmidtiae</name>
    <dbReference type="NCBI Taxonomy" id="3075546"/>
    <lineage>
        <taxon>Bacteria</taxon>
        <taxon>Bacillati</taxon>
        <taxon>Actinomycetota</taxon>
        <taxon>Actinomycetes</taxon>
        <taxon>Geodermatophilales</taxon>
        <taxon>Geodermatophilaceae</taxon>
        <taxon>Blastococcus</taxon>
    </lineage>
</organism>
<gene>
    <name evidence="3" type="ORF">RM425_09865</name>
</gene>
<dbReference type="InterPro" id="IPR036291">
    <property type="entry name" value="NAD(P)-bd_dom_sf"/>
</dbReference>
<evidence type="ECO:0000256" key="2">
    <source>
        <dbReference type="SAM" id="MobiDB-lite"/>
    </source>
</evidence>
<dbReference type="EC" id="1.1.1.30" evidence="3"/>
<evidence type="ECO:0000313" key="3">
    <source>
        <dbReference type="EMBL" id="MDT0276205.1"/>
    </source>
</evidence>
<dbReference type="PANTHER" id="PTHR42879">
    <property type="entry name" value="3-OXOACYL-(ACYL-CARRIER-PROTEIN) REDUCTASE"/>
    <property type="match status" value="1"/>
</dbReference>
<proteinExistence type="inferred from homology"/>
<dbReference type="InterPro" id="IPR002347">
    <property type="entry name" value="SDR_fam"/>
</dbReference>
<dbReference type="InterPro" id="IPR020904">
    <property type="entry name" value="Sc_DH/Rdtase_CS"/>
</dbReference>
<keyword evidence="3" id="KW-0560">Oxidoreductase</keyword>
<dbReference type="SUPFAM" id="SSF51735">
    <property type="entry name" value="NAD(P)-binding Rossmann-fold domains"/>
    <property type="match status" value="1"/>
</dbReference>
<feature type="region of interest" description="Disordered" evidence="2">
    <location>
        <begin position="1"/>
        <end position="45"/>
    </location>
</feature>
<dbReference type="PANTHER" id="PTHR42879:SF2">
    <property type="entry name" value="3-OXOACYL-[ACYL-CARRIER-PROTEIN] REDUCTASE FABG"/>
    <property type="match status" value="1"/>
</dbReference>
<dbReference type="InterPro" id="IPR050259">
    <property type="entry name" value="SDR"/>
</dbReference>
<accession>A0ABU2K7M9</accession>
<comment type="similarity">
    <text evidence="1">Belongs to the short-chain dehydrogenases/reductases (SDR) family.</text>
</comment>
<dbReference type="Pfam" id="PF13561">
    <property type="entry name" value="adh_short_C2"/>
    <property type="match status" value="1"/>
</dbReference>
<keyword evidence="4" id="KW-1185">Reference proteome</keyword>
<comment type="caution">
    <text evidence="3">The sequence shown here is derived from an EMBL/GenBank/DDBJ whole genome shotgun (WGS) entry which is preliminary data.</text>
</comment>
<evidence type="ECO:0000256" key="1">
    <source>
        <dbReference type="ARBA" id="ARBA00006484"/>
    </source>
</evidence>
<dbReference type="InterPro" id="IPR011294">
    <property type="entry name" value="3-OHbutyrate_DH"/>
</dbReference>
<reference evidence="4" key="1">
    <citation type="submission" date="2023-07" db="EMBL/GenBank/DDBJ databases">
        <title>30 novel species of actinomycetes from the DSMZ collection.</title>
        <authorList>
            <person name="Nouioui I."/>
        </authorList>
    </citation>
    <scope>NUCLEOTIDE SEQUENCE [LARGE SCALE GENOMIC DNA]</scope>
    <source>
        <strain evidence="4">DSM 46792</strain>
    </source>
</reference>
<dbReference type="Gene3D" id="3.40.50.720">
    <property type="entry name" value="NAD(P)-binding Rossmann-like Domain"/>
    <property type="match status" value="1"/>
</dbReference>
<dbReference type="GO" id="GO:0003858">
    <property type="term" value="F:3-hydroxybutyrate dehydrogenase activity"/>
    <property type="evidence" value="ECO:0007669"/>
    <property type="project" value="UniProtKB-EC"/>
</dbReference>
<dbReference type="EMBL" id="JAVREI010000005">
    <property type="protein sequence ID" value="MDT0276205.1"/>
    <property type="molecule type" value="Genomic_DNA"/>
</dbReference>
<dbReference type="PRINTS" id="PR00080">
    <property type="entry name" value="SDRFAMILY"/>
</dbReference>
<sequence length="300" mass="30924">MPRSFGGRPHDSAGEVAQEHSIVGDDADDRRRGESVTSLLPGPATTPLDLSGRRVVVTGGGSGIGAACATRLSSAGAKVVVLDVSADAAERVAAEIGGAPLVADLTDHDAVEGLCAPDGAVAQADVVVNNAGLQHVAPLETFPPDRFALILRLMVETPFRLVRASLPHMYAQGWGRIVNISSVHGLRASPHKSAYVAAKHGLEGLSKVIALEGGARGVTSNTICPGYVHTPLVEGQIAAQARMHGIGEDEVVSTVLLRQSAIKRLIEPAEVAELAAYLCSPAGSFANGSSFVLDGGWTAR</sequence>
<evidence type="ECO:0000313" key="4">
    <source>
        <dbReference type="Proteomes" id="UP001183222"/>
    </source>
</evidence>
<name>A0ABU2K7M9_9ACTN</name>
<dbReference type="NCBIfam" id="TIGR01963">
    <property type="entry name" value="PHB_DH"/>
    <property type="match status" value="1"/>
</dbReference>
<dbReference type="NCBIfam" id="NF009093">
    <property type="entry name" value="PRK12429.1"/>
    <property type="match status" value="1"/>
</dbReference>
<dbReference type="RefSeq" id="WP_311345019.1">
    <property type="nucleotide sequence ID" value="NZ_JAVREI010000005.1"/>
</dbReference>